<reference evidence="3" key="1">
    <citation type="submission" date="2020-03" db="EMBL/GenBank/DDBJ databases">
        <authorList>
            <person name="Shneider M.M."/>
            <person name="Evseev P.V."/>
            <person name="Korzhenkov A.A."/>
            <person name="Toschakov S.V."/>
            <person name="Vo T."/>
            <person name="Ignatov A.N."/>
            <person name="Miroshnikov K.A."/>
        </authorList>
    </citation>
    <scope>NUCLEOTIDE SEQUENCE [LARGE SCALE GENOMIC DNA]</scope>
</reference>
<accession>A0A6H0X5N7</accession>
<evidence type="ECO:0000259" key="2">
    <source>
        <dbReference type="Pfam" id="PF18932"/>
    </source>
</evidence>
<evidence type="ECO:0000256" key="1">
    <source>
        <dbReference type="SAM" id="MobiDB-lite"/>
    </source>
</evidence>
<feature type="region of interest" description="Disordered" evidence="1">
    <location>
        <begin position="1"/>
        <end position="27"/>
    </location>
</feature>
<dbReference type="Pfam" id="PF18932">
    <property type="entry name" value="DUF5681"/>
    <property type="match status" value="1"/>
</dbReference>
<protein>
    <recommendedName>
        <fullName evidence="2">DUF5681 domain-containing protein</fullName>
    </recommendedName>
</protein>
<organism evidence="3">
    <name type="scientific">Xanthomonas phage PPDBI</name>
    <dbReference type="NCBI Taxonomy" id="2723911"/>
    <lineage>
        <taxon>Viruses</taxon>
        <taxon>Duplodnaviria</taxon>
        <taxon>Heunggongvirae</taxon>
        <taxon>Uroviricota</taxon>
        <taxon>Caudoviricetes</taxon>
    </lineage>
</organism>
<name>A0A6H0X5N7_9CAUD</name>
<gene>
    <name evidence="3" type="ORF">PPDBI_00018</name>
</gene>
<dbReference type="InterPro" id="IPR043736">
    <property type="entry name" value="DUF5681"/>
</dbReference>
<evidence type="ECO:0000313" key="3">
    <source>
        <dbReference type="EMBL" id="QIW89377.1"/>
    </source>
</evidence>
<feature type="domain" description="DUF5681" evidence="2">
    <location>
        <begin position="10"/>
        <end position="73"/>
    </location>
</feature>
<proteinExistence type="predicted"/>
<dbReference type="EMBL" id="MT210154">
    <property type="protein sequence ID" value="QIW89377.1"/>
    <property type="molecule type" value="Genomic_DNA"/>
</dbReference>
<sequence length="101" mass="11409">MNSRKTAPGKPFPKGISGNPNGRPKRTQEEFDLIEACRRKTPEALAVWEHVMINGESEKNRLTAAQMIIERAYGKPKQEVEAQVNGQIEQIVRRIVDPKAE</sequence>